<dbReference type="Pfam" id="PF01339">
    <property type="entry name" value="CheB_methylest"/>
    <property type="match status" value="1"/>
</dbReference>
<dbReference type="InterPro" id="IPR003594">
    <property type="entry name" value="HATPase_dom"/>
</dbReference>
<sequence>MTSKNPNFYVVGIGASAGGLDAIQTLFDHVPNNTGMAFIIIQHLSPDFKSLMPELLSKHTSMPIYTAKEKQIIKPNCIYLNQRTKNLHIKGKKLYLLDKGPKHNLNLPIDIFFHTLGEEYKEKAIGVILSGTGTDGSRGIRTIKEGGGTIVVQDPVSAQFDGMPNSALATNIVDYVLAPEKIAEIFNKTQANKPLLTKDFHENPSNDTIVNDILTMVYKYSGIDFREYKKNTLLRRLEKRMNINNIEHLVDYATFLSSNLNEKQTLKEDFLIGVTRFFRDTEAFQELRTKVIPELCKSKNSTEIIRVWIAGCSTGEEVYSIAILIDDYIKTHKLNLDFKIFATDIDPKALTIASLGTYHINIVNEIEKPYLEHYFLKTGDRIQIIKRLREKIVFSNHNLISDPPFIRMDLISCRNLLIYFDNKIQKKVMHNFQFALNQFAYLFLGNSESLGDIAKFFKAIDVKWKIFQNISQAKHIPSHSNTMERISTFSYKTPVQPLSINPSKPLESTELIFHKYLSKKFSPSLIFIDKTFNILFIKGDAGKRLSHNEGVFQNNLLKIVSKDVATVIRSGIRRLESEKQDIVIKGIVNKIKEAYFTFDLKFHKPPPDEGLETCYVIEFSEDKAHGKSAPLEIKNVDVDEVSNQRLEDLENELKIVKTELQNAIEELETSNEELQSSNEELMASNEELQSTNEELQSVNEELYTVNSEMQEKNKALTNLSNDVTNLLDNTDIATLFLDTDLRIRKFTPALKEVFNLHEADHGRSISTFTSNFDEATRTSIIEDSKLVLKKLITIEKQVTDKNHNYYLKRISPFITSSKSIDGVVITLDNINRLIETKKELVQKDKAYHNLFKNLNEGFIHAKIITNNKGEPIDWEYIDVNPAYEKLLGLKAKDLIGKKVLDILPNLKDDPNKWIQKYGETALTGKDQTLEGYVYPLDKYFFVNVFSPKKGEFAGTISDFTNLKEKEKALIKSESELKRVQEITRVGSWFFDVKTDQVRWTKQLYQIYGFDASLPIPPYSDHQKLFTEESWKTLSEAVENTRKTGKPYNIELKIIKENGKNGWILSHGEAVKDAQGNIIALRGAAQDITQQKQNEEELIKAKKAAEAANIHKNYFLANMSHEIRTPMNGVLGFSELLKNSNVTEDERIKYLEIIDGNSKQLLNLLDDIIDVAKIEANEIKMVYRACNIPKLINNLEITYNQLKIARHKTDIAINKHIPQKHKDLTIITDGQRLQQVVSNLLNNALKFSEKGEINFGFNVESGNIKFFVKDQGIGIRKNKQIEIFERFKQINYENNARYGGTGLGLAICKGIVELLGGEIWVTSKLNIGTTFEFTIPLNLSKINKKNHKNVIVNGKDFLKSKTILIAEDDALIQMLFQVVLKHSGVKIIFAKTGREAVDIYSKNQNIDVVLLDIRMPVMNGIDALDEILKINPDAKIIMQTAYAMPEEREKCFNKGCVDFLSKPVVKEELFKSLCKWVN</sequence>
<dbReference type="InterPro" id="IPR035909">
    <property type="entry name" value="CheB_C"/>
</dbReference>
<evidence type="ECO:0000256" key="1">
    <source>
        <dbReference type="ARBA" id="ARBA00000085"/>
    </source>
</evidence>
<feature type="domain" description="PAS" evidence="11">
    <location>
        <begin position="863"/>
        <end position="925"/>
    </location>
</feature>
<dbReference type="CDD" id="cd16434">
    <property type="entry name" value="CheB-CheR_fusion"/>
    <property type="match status" value="1"/>
</dbReference>
<dbReference type="InterPro" id="IPR001610">
    <property type="entry name" value="PAC"/>
</dbReference>
<accession>A0ABW5JVA6</accession>
<dbReference type="Pfam" id="PF01739">
    <property type="entry name" value="CheR"/>
    <property type="match status" value="1"/>
</dbReference>
<dbReference type="Gene3D" id="3.40.50.2300">
    <property type="match status" value="1"/>
</dbReference>
<keyword evidence="6" id="KW-0378">Hydrolase</keyword>
<comment type="catalytic activity">
    <reaction evidence="1">
        <text>ATP + protein L-histidine = ADP + protein N-phospho-L-histidine.</text>
        <dbReference type="EC" id="2.7.13.3"/>
    </reaction>
</comment>
<dbReference type="InterPro" id="IPR000014">
    <property type="entry name" value="PAS"/>
</dbReference>
<dbReference type="InterPro" id="IPR005467">
    <property type="entry name" value="His_kinase_dom"/>
</dbReference>
<dbReference type="SUPFAM" id="SSF47384">
    <property type="entry name" value="Homodimeric domain of signal transducing histidine kinase"/>
    <property type="match status" value="1"/>
</dbReference>
<dbReference type="InterPro" id="IPR013655">
    <property type="entry name" value="PAS_fold_3"/>
</dbReference>
<dbReference type="InterPro" id="IPR011006">
    <property type="entry name" value="CheY-like_superfamily"/>
</dbReference>
<keyword evidence="4" id="KW-0808">Transferase</keyword>
<dbReference type="Pfam" id="PF03705">
    <property type="entry name" value="CheR_N"/>
    <property type="match status" value="1"/>
</dbReference>
<feature type="domain" description="Response regulatory" evidence="10">
    <location>
        <begin position="1361"/>
        <end position="1476"/>
    </location>
</feature>
<feature type="active site" evidence="6">
    <location>
        <position position="43"/>
    </location>
</feature>
<keyword evidence="16" id="KW-1185">Reference proteome</keyword>
<dbReference type="SUPFAM" id="SSF57997">
    <property type="entry name" value="Tropomyosin"/>
    <property type="match status" value="1"/>
</dbReference>
<dbReference type="Pfam" id="PF13596">
    <property type="entry name" value="PAS_10"/>
    <property type="match status" value="1"/>
</dbReference>
<comment type="caution">
    <text evidence="15">The sequence shown here is derived from an EMBL/GenBank/DDBJ whole genome shotgun (WGS) entry which is preliminary data.</text>
</comment>
<dbReference type="SMART" id="SM00138">
    <property type="entry name" value="MeTrc"/>
    <property type="match status" value="1"/>
</dbReference>
<dbReference type="SUPFAM" id="SSF52738">
    <property type="entry name" value="Methylesterase CheB, C-terminal domain"/>
    <property type="match status" value="1"/>
</dbReference>
<gene>
    <name evidence="15" type="ORF">ACFSQS_11155</name>
</gene>
<evidence type="ECO:0000259" key="9">
    <source>
        <dbReference type="PROSITE" id="PS50109"/>
    </source>
</evidence>
<dbReference type="RefSeq" id="WP_388018580.1">
    <property type="nucleotide sequence ID" value="NZ_JBHUDT010000004.1"/>
</dbReference>
<evidence type="ECO:0000256" key="2">
    <source>
        <dbReference type="ARBA" id="ARBA00001541"/>
    </source>
</evidence>
<dbReference type="CDD" id="cd16922">
    <property type="entry name" value="HATPase_EvgS-ArcB-TorS-like"/>
    <property type="match status" value="1"/>
</dbReference>
<dbReference type="PROSITE" id="PS50112">
    <property type="entry name" value="PAS"/>
    <property type="match status" value="1"/>
</dbReference>
<dbReference type="InterPro" id="IPR036804">
    <property type="entry name" value="CheR_N_sf"/>
</dbReference>
<dbReference type="InterPro" id="IPR036890">
    <property type="entry name" value="HATPase_C_sf"/>
</dbReference>
<feature type="domain" description="CheB-type methylesterase" evidence="13">
    <location>
        <begin position="4"/>
        <end position="183"/>
    </location>
</feature>
<evidence type="ECO:0000256" key="7">
    <source>
        <dbReference type="PROSITE-ProRule" id="PRU00169"/>
    </source>
</evidence>
<evidence type="ECO:0000259" key="13">
    <source>
        <dbReference type="PROSITE" id="PS50122"/>
    </source>
</evidence>
<dbReference type="Gene3D" id="3.30.450.20">
    <property type="entry name" value="PAS domain"/>
    <property type="match status" value="3"/>
</dbReference>
<dbReference type="Gene3D" id="1.10.155.10">
    <property type="entry name" value="Chemotaxis receptor methyltransferase CheR, N-terminal domain"/>
    <property type="match status" value="1"/>
</dbReference>
<organism evidence="15 16">
    <name type="scientific">Gelatiniphilus marinus</name>
    <dbReference type="NCBI Taxonomy" id="1759464"/>
    <lineage>
        <taxon>Bacteria</taxon>
        <taxon>Pseudomonadati</taxon>
        <taxon>Bacteroidota</taxon>
        <taxon>Flavobacteriia</taxon>
        <taxon>Flavobacteriales</taxon>
        <taxon>Flavobacteriaceae</taxon>
        <taxon>Gelatiniphilus</taxon>
    </lineage>
</organism>
<evidence type="ECO:0000259" key="12">
    <source>
        <dbReference type="PROSITE" id="PS50113"/>
    </source>
</evidence>
<keyword evidence="6" id="KW-0145">Chemotaxis</keyword>
<dbReference type="CDD" id="cd17546">
    <property type="entry name" value="REC_hyHK_CKI1_RcsC-like"/>
    <property type="match status" value="1"/>
</dbReference>
<keyword evidence="8" id="KW-0175">Coiled coil</keyword>
<dbReference type="CDD" id="cd00130">
    <property type="entry name" value="PAS"/>
    <property type="match status" value="1"/>
</dbReference>
<dbReference type="PROSITE" id="PS50110">
    <property type="entry name" value="RESPONSE_REGULATORY"/>
    <property type="match status" value="1"/>
</dbReference>
<dbReference type="InterPro" id="IPR022641">
    <property type="entry name" value="CheR_N"/>
</dbReference>
<dbReference type="Pfam" id="PF13188">
    <property type="entry name" value="PAS_8"/>
    <property type="match status" value="1"/>
</dbReference>
<evidence type="ECO:0000259" key="14">
    <source>
        <dbReference type="PROSITE" id="PS50123"/>
    </source>
</evidence>
<dbReference type="Pfam" id="PF02518">
    <property type="entry name" value="HATPase_c"/>
    <property type="match status" value="1"/>
</dbReference>
<dbReference type="InterPro" id="IPR050903">
    <property type="entry name" value="Bact_Chemotaxis_MeTrfase"/>
</dbReference>
<dbReference type="Pfam" id="PF08447">
    <property type="entry name" value="PAS_3"/>
    <property type="match status" value="1"/>
</dbReference>
<feature type="active site" evidence="6">
    <location>
        <position position="135"/>
    </location>
</feature>
<dbReference type="Gene3D" id="3.40.50.150">
    <property type="entry name" value="Vaccinia Virus protein VP39"/>
    <property type="match status" value="1"/>
</dbReference>
<dbReference type="InterPro" id="IPR001789">
    <property type="entry name" value="Sig_transdc_resp-reg_receiver"/>
</dbReference>
<comment type="catalytic activity">
    <reaction evidence="2">
        <text>L-glutamyl-[protein] + S-adenosyl-L-methionine = [protein]-L-glutamate 5-O-methyl ester + S-adenosyl-L-homocysteine</text>
        <dbReference type="Rhea" id="RHEA:24452"/>
        <dbReference type="Rhea" id="RHEA-COMP:10208"/>
        <dbReference type="Rhea" id="RHEA-COMP:10311"/>
        <dbReference type="ChEBI" id="CHEBI:29973"/>
        <dbReference type="ChEBI" id="CHEBI:57856"/>
        <dbReference type="ChEBI" id="CHEBI:59789"/>
        <dbReference type="ChEBI" id="CHEBI:82795"/>
        <dbReference type="EC" id="2.1.1.80"/>
    </reaction>
</comment>
<dbReference type="SUPFAM" id="SSF47757">
    <property type="entry name" value="Chemotaxis receptor methyltransferase CheR, N-terminal domain"/>
    <property type="match status" value="1"/>
</dbReference>
<dbReference type="InterPro" id="IPR000673">
    <property type="entry name" value="Sig_transdc_resp-reg_Me-estase"/>
</dbReference>
<dbReference type="Gene3D" id="3.30.565.10">
    <property type="entry name" value="Histidine kinase-like ATPase, C-terminal domain"/>
    <property type="match status" value="1"/>
</dbReference>
<dbReference type="SMART" id="SM00448">
    <property type="entry name" value="REC"/>
    <property type="match status" value="1"/>
</dbReference>
<dbReference type="InterPro" id="IPR003661">
    <property type="entry name" value="HisK_dim/P_dom"/>
</dbReference>
<dbReference type="PANTHER" id="PTHR24422">
    <property type="entry name" value="CHEMOTAXIS PROTEIN METHYLTRANSFERASE"/>
    <property type="match status" value="1"/>
</dbReference>
<dbReference type="Gene3D" id="2.10.70.100">
    <property type="match status" value="1"/>
</dbReference>
<dbReference type="InterPro" id="IPR036097">
    <property type="entry name" value="HisK_dim/P_sf"/>
</dbReference>
<dbReference type="NCBIfam" id="TIGR00229">
    <property type="entry name" value="sensory_box"/>
    <property type="match status" value="1"/>
</dbReference>
<dbReference type="PROSITE" id="PS50123">
    <property type="entry name" value="CHER"/>
    <property type="match status" value="1"/>
</dbReference>
<dbReference type="CDD" id="cd00082">
    <property type="entry name" value="HisKA"/>
    <property type="match status" value="1"/>
</dbReference>
<keyword evidence="7" id="KW-0597">Phosphoprotein</keyword>
<feature type="domain" description="Histidine kinase" evidence="9">
    <location>
        <begin position="1117"/>
        <end position="1338"/>
    </location>
</feature>
<evidence type="ECO:0000313" key="15">
    <source>
        <dbReference type="EMBL" id="MFD2535660.1"/>
    </source>
</evidence>
<dbReference type="InterPro" id="IPR029063">
    <property type="entry name" value="SAM-dependent_MTases_sf"/>
</dbReference>
<dbReference type="SUPFAM" id="SSF55874">
    <property type="entry name" value="ATPase domain of HSP90 chaperone/DNA topoisomerase II/histidine kinase"/>
    <property type="match status" value="1"/>
</dbReference>
<dbReference type="SUPFAM" id="SSF55785">
    <property type="entry name" value="PYP-like sensor domain (PAS domain)"/>
    <property type="match status" value="2"/>
</dbReference>
<dbReference type="PROSITE" id="PS50122">
    <property type="entry name" value="CHEB"/>
    <property type="match status" value="1"/>
</dbReference>
<evidence type="ECO:0000259" key="11">
    <source>
        <dbReference type="PROSITE" id="PS50112"/>
    </source>
</evidence>
<evidence type="ECO:0000256" key="8">
    <source>
        <dbReference type="SAM" id="Coils"/>
    </source>
</evidence>
<dbReference type="SMART" id="SM00086">
    <property type="entry name" value="PAC"/>
    <property type="match status" value="1"/>
</dbReference>
<feature type="coiled-coil region" evidence="8">
    <location>
        <begin position="639"/>
        <end position="729"/>
    </location>
</feature>
<dbReference type="Gene3D" id="3.40.50.180">
    <property type="entry name" value="Methylesterase CheB, C-terminal domain"/>
    <property type="match status" value="1"/>
</dbReference>
<dbReference type="SUPFAM" id="SSF52172">
    <property type="entry name" value="CheY-like"/>
    <property type="match status" value="1"/>
</dbReference>
<dbReference type="PRINTS" id="PR00996">
    <property type="entry name" value="CHERMTFRASE"/>
</dbReference>
<dbReference type="PROSITE" id="PS50109">
    <property type="entry name" value="HIS_KIN"/>
    <property type="match status" value="1"/>
</dbReference>
<dbReference type="InterPro" id="IPR000700">
    <property type="entry name" value="PAS-assoc_C"/>
</dbReference>
<keyword evidence="3" id="KW-0489">Methyltransferase</keyword>
<protein>
    <submittedName>
        <fullName evidence="15">Chemotaxis protein CheB</fullName>
    </submittedName>
</protein>
<proteinExistence type="predicted"/>
<feature type="active site" evidence="6">
    <location>
        <position position="16"/>
    </location>
</feature>
<dbReference type="SMART" id="SM00387">
    <property type="entry name" value="HATPase_c"/>
    <property type="match status" value="1"/>
</dbReference>
<evidence type="ECO:0000256" key="6">
    <source>
        <dbReference type="PROSITE-ProRule" id="PRU00050"/>
    </source>
</evidence>
<name>A0ABW5JVA6_9FLAO</name>
<evidence type="ECO:0000256" key="5">
    <source>
        <dbReference type="ARBA" id="ARBA00022691"/>
    </source>
</evidence>
<evidence type="ECO:0000313" key="16">
    <source>
        <dbReference type="Proteomes" id="UP001597441"/>
    </source>
</evidence>
<evidence type="ECO:0000256" key="3">
    <source>
        <dbReference type="ARBA" id="ARBA00022603"/>
    </source>
</evidence>
<feature type="domain" description="CheR-type methyltransferase" evidence="14">
    <location>
        <begin position="213"/>
        <end position="468"/>
    </location>
</feature>
<feature type="modified residue" description="4-aspartylphosphate" evidence="7">
    <location>
        <position position="1411"/>
    </location>
</feature>
<feature type="domain" description="PAC" evidence="12">
    <location>
        <begin position="1047"/>
        <end position="1099"/>
    </location>
</feature>
<dbReference type="Pfam" id="PF00072">
    <property type="entry name" value="Response_reg"/>
    <property type="match status" value="1"/>
</dbReference>
<evidence type="ECO:0000259" key="10">
    <source>
        <dbReference type="PROSITE" id="PS50110"/>
    </source>
</evidence>
<dbReference type="Pfam" id="PF00512">
    <property type="entry name" value="HisKA"/>
    <property type="match status" value="1"/>
</dbReference>
<dbReference type="Proteomes" id="UP001597441">
    <property type="component" value="Unassembled WGS sequence"/>
</dbReference>
<dbReference type="Gene3D" id="1.10.287.130">
    <property type="match status" value="1"/>
</dbReference>
<dbReference type="InterPro" id="IPR000780">
    <property type="entry name" value="CheR_MeTrfase"/>
</dbReference>
<dbReference type="SMART" id="SM00388">
    <property type="entry name" value="HisKA"/>
    <property type="match status" value="1"/>
</dbReference>
<dbReference type="PROSITE" id="PS50113">
    <property type="entry name" value="PAC"/>
    <property type="match status" value="1"/>
</dbReference>
<reference evidence="16" key="1">
    <citation type="journal article" date="2019" name="Int. J. Syst. Evol. Microbiol.">
        <title>The Global Catalogue of Microorganisms (GCM) 10K type strain sequencing project: providing services to taxonomists for standard genome sequencing and annotation.</title>
        <authorList>
            <consortium name="The Broad Institute Genomics Platform"/>
            <consortium name="The Broad Institute Genome Sequencing Center for Infectious Disease"/>
            <person name="Wu L."/>
            <person name="Ma J."/>
        </authorList>
    </citation>
    <scope>NUCLEOTIDE SEQUENCE [LARGE SCALE GENOMIC DNA]</scope>
    <source>
        <strain evidence="16">KCTC 42903</strain>
    </source>
</reference>
<dbReference type="EMBL" id="JBHULK010000004">
    <property type="protein sequence ID" value="MFD2535660.1"/>
    <property type="molecule type" value="Genomic_DNA"/>
</dbReference>
<dbReference type="InterPro" id="IPR035965">
    <property type="entry name" value="PAS-like_dom_sf"/>
</dbReference>
<dbReference type="SUPFAM" id="SSF53335">
    <property type="entry name" value="S-adenosyl-L-methionine-dependent methyltransferases"/>
    <property type="match status" value="1"/>
</dbReference>
<evidence type="ECO:0000256" key="4">
    <source>
        <dbReference type="ARBA" id="ARBA00022679"/>
    </source>
</evidence>
<keyword evidence="5" id="KW-0949">S-adenosyl-L-methionine</keyword>
<dbReference type="InterPro" id="IPR022642">
    <property type="entry name" value="CheR_C"/>
</dbReference>